<feature type="transmembrane region" description="Helical" evidence="8">
    <location>
        <begin position="958"/>
        <end position="978"/>
    </location>
</feature>
<feature type="transmembrane region" description="Helical" evidence="8">
    <location>
        <begin position="481"/>
        <end position="503"/>
    </location>
</feature>
<feature type="domain" description="NADH:quinone oxidoreductase/Mrp antiporter transmembrane" evidence="9">
    <location>
        <begin position="334"/>
        <end position="628"/>
    </location>
</feature>
<keyword evidence="11" id="KW-1185">Reference proteome</keyword>
<evidence type="ECO:0000256" key="8">
    <source>
        <dbReference type="SAM" id="Phobius"/>
    </source>
</evidence>
<feature type="transmembrane region" description="Helical" evidence="8">
    <location>
        <begin position="1178"/>
        <end position="1201"/>
    </location>
</feature>
<dbReference type="Proteomes" id="UP000198324">
    <property type="component" value="Unassembled WGS sequence"/>
</dbReference>
<feature type="transmembrane region" description="Helical" evidence="8">
    <location>
        <begin position="104"/>
        <end position="123"/>
    </location>
</feature>
<feature type="transmembrane region" description="Helical" evidence="8">
    <location>
        <begin position="287"/>
        <end position="304"/>
    </location>
</feature>
<feature type="transmembrane region" description="Helical" evidence="8">
    <location>
        <begin position="617"/>
        <end position="634"/>
    </location>
</feature>
<dbReference type="InterPro" id="IPR052175">
    <property type="entry name" value="ComplexI-like_HydComp"/>
</dbReference>
<feature type="transmembrane region" description="Helical" evidence="8">
    <location>
        <begin position="1132"/>
        <end position="1158"/>
    </location>
</feature>
<feature type="transmembrane region" description="Helical" evidence="8">
    <location>
        <begin position="409"/>
        <end position="432"/>
    </location>
</feature>
<evidence type="ECO:0000256" key="5">
    <source>
        <dbReference type="ARBA" id="ARBA00023002"/>
    </source>
</evidence>
<feature type="transmembrane region" description="Helical" evidence="8">
    <location>
        <begin position="143"/>
        <end position="166"/>
    </location>
</feature>
<feature type="transmembrane region" description="Helical" evidence="8">
    <location>
        <begin position="515"/>
        <end position="539"/>
    </location>
</feature>
<feature type="transmembrane region" description="Helical" evidence="8">
    <location>
        <begin position="755"/>
        <end position="775"/>
    </location>
</feature>
<dbReference type="EMBL" id="FZOC01000001">
    <property type="protein sequence ID" value="SNR69827.1"/>
    <property type="molecule type" value="Genomic_DNA"/>
</dbReference>
<evidence type="ECO:0000256" key="2">
    <source>
        <dbReference type="ARBA" id="ARBA00022475"/>
    </source>
</evidence>
<organism evidence="10 11">
    <name type="scientific">Humidesulfovibrio mexicanus</name>
    <dbReference type="NCBI Taxonomy" id="147047"/>
    <lineage>
        <taxon>Bacteria</taxon>
        <taxon>Pseudomonadati</taxon>
        <taxon>Thermodesulfobacteriota</taxon>
        <taxon>Desulfovibrionia</taxon>
        <taxon>Desulfovibrionales</taxon>
        <taxon>Desulfovibrionaceae</taxon>
        <taxon>Humidesulfovibrio</taxon>
    </lineage>
</organism>
<dbReference type="Pfam" id="PF00361">
    <property type="entry name" value="Proton_antipo_M"/>
    <property type="match status" value="3"/>
</dbReference>
<feature type="transmembrane region" description="Helical" evidence="8">
    <location>
        <begin position="1050"/>
        <end position="1068"/>
    </location>
</feature>
<dbReference type="RefSeq" id="WP_089272164.1">
    <property type="nucleotide sequence ID" value="NZ_FZOC01000001.1"/>
</dbReference>
<feature type="transmembrane region" description="Helical" evidence="8">
    <location>
        <begin position="231"/>
        <end position="251"/>
    </location>
</feature>
<dbReference type="InterPro" id="IPR001750">
    <property type="entry name" value="ND/Mrp_TM"/>
</dbReference>
<comment type="subcellular location">
    <subcellularLocation>
        <location evidence="1">Cell membrane</location>
        <topology evidence="1">Multi-pass membrane protein</topology>
    </subcellularLocation>
    <subcellularLocation>
        <location evidence="7">Membrane</location>
        <topology evidence="7">Multi-pass membrane protein</topology>
    </subcellularLocation>
</comment>
<feature type="transmembrane region" description="Helical" evidence="8">
    <location>
        <begin position="316"/>
        <end position="332"/>
    </location>
</feature>
<keyword evidence="5" id="KW-0560">Oxidoreductase</keyword>
<feature type="transmembrane region" description="Helical" evidence="8">
    <location>
        <begin position="367"/>
        <end position="389"/>
    </location>
</feature>
<dbReference type="GO" id="GO:0005886">
    <property type="term" value="C:plasma membrane"/>
    <property type="evidence" value="ECO:0007669"/>
    <property type="project" value="UniProtKB-SubCell"/>
</dbReference>
<feature type="transmembrane region" description="Helical" evidence="8">
    <location>
        <begin position="655"/>
        <end position="680"/>
    </location>
</feature>
<keyword evidence="10" id="KW-0456">Lyase</keyword>
<feature type="transmembrane region" description="Helical" evidence="8">
    <location>
        <begin position="576"/>
        <end position="597"/>
    </location>
</feature>
<name>A0A238YFA7_9BACT</name>
<feature type="transmembrane region" description="Helical" evidence="8">
    <location>
        <begin position="918"/>
        <end position="938"/>
    </location>
</feature>
<dbReference type="AlphaFoldDB" id="A0A238YFA7"/>
<dbReference type="PRINTS" id="PR01434">
    <property type="entry name" value="NADHDHGNASE5"/>
</dbReference>
<keyword evidence="6 8" id="KW-0472">Membrane</keyword>
<accession>A0A238YFA7</accession>
<feature type="transmembrane region" description="Helical" evidence="8">
    <location>
        <begin position="877"/>
        <end position="897"/>
    </location>
</feature>
<feature type="domain" description="NADH:quinone oxidoreductase/Mrp antiporter transmembrane" evidence="9">
    <location>
        <begin position="5"/>
        <end position="145"/>
    </location>
</feature>
<sequence length="1260" mass="130375">MQLTYAQYAMSAGALIALVSEVLAFRSLKELKRLTAYSACAQLGYALVGVGSGEPVGTLGAALQLLYQAAARAVWFLCLRRLAAEQGDSSLAALAGTGARRPGLALLLGFSMFTAIGLTPFTAPPGKEFLLLAAVQKGSLLVALALAAAGIFAALYTVRVVHAVCLKKGVEPEPKSAYFAGVGVGGLLLAGALALACLFSGPLTGLLAGLLQGRVDGSTAAAGHVAGLADWPLPVMIAYLGAFALFAIVRFAPKLRGLAALVLAAATLGAVMAAPVAGSAIEPLRQFFTLLFAMGGGLIVVYSIGYMDGQEGEDRYSFFLFLLFASLIGLASATEAAAFYSCFEIMTFSSYMLVVHKRTDESLAAGAQYLVMCVGGAGAMQVGLLALTVTGTPDVLGSMAVALSAYSPATVAGVALMVLAGFTVKAGFFPLHAWLPAAHPVAPSSISAPLSGLLTKVGVFGVALVVSALASTPLAGGYGQWVLWLLTAMAAATFILGELMALAQQDIKRMLAYSTLAQIGEIGLVLSLGTFAATAGALAHVLNHAVMKDLLFLAAGGIILRAGSQRLGDLAGMGKAMPFTGVCMAVGLVSIMGLPPMGGFFSKFLMLKAALDAGQPWMAALILVGGLIGCIYYGRIIKVLFFSKYEGAAVAPLPLTMGLAIGALAALALCSGVFPTQWVALILPAAGALFPAGGALPDISIHWSGAAVLPLAGAALAILLRRNLKAVGAAATLSLVLALGWAIAGAGFPTDLQRYFALLVLALGALNVAYSAGYMSHSHSPWRFFAVFLTMISGLVGMTTVGSLVAFFCFWEIMSSWPLFFAIIHEETPSALKEGTKYFLFNIAGASFLFLGVLLLGHGCGGYDFEVVARAVASSPAGVWLPGICLMGVGMLMKAAMLPVRIDWQMHPATAPTPVSGYISAMLLKSGPFGIMLLRFVLAQGASGDAAQALDTAMYVGAWIGGVTILYAGVQALLQTGIKEMLIYSTVSQLGYVVLGVCLGTSLGVTGGLLHLFNHMLFKDLAFLCAGALMFASHAHNLEELGGMGRKMPITFLCFSAALFSAAGMPPFNGFNSKLVIYYALIERGELVLAIIAILSSVITLAYFLKFMHGAFFGQLTPAAERATEVGPAMRLPIMILGGLCLLTGVFPGLALIPLAGLEQTLGITPPQVGLTGIVSGYGAMNMTLLSFMLLAVGGGVWLGVARLTARRVRRTAIHTCGETSVDQRLTRISAGDLYAAPIKLLAGLSKGHFSLKRLGGQHD</sequence>
<feature type="transmembrane region" description="Helical" evidence="8">
    <location>
        <begin position="178"/>
        <end position="211"/>
    </location>
</feature>
<feature type="transmembrane region" description="Helical" evidence="8">
    <location>
        <begin position="700"/>
        <end position="720"/>
    </location>
</feature>
<evidence type="ECO:0000256" key="4">
    <source>
        <dbReference type="ARBA" id="ARBA00022989"/>
    </source>
</evidence>
<feature type="transmembrane region" description="Helical" evidence="8">
    <location>
        <begin position="1021"/>
        <end position="1038"/>
    </location>
</feature>
<evidence type="ECO:0000313" key="11">
    <source>
        <dbReference type="Proteomes" id="UP000198324"/>
    </source>
</evidence>
<reference evidence="10 11" key="1">
    <citation type="submission" date="2017-06" db="EMBL/GenBank/DDBJ databases">
        <authorList>
            <person name="Kim H.J."/>
            <person name="Triplett B.A."/>
        </authorList>
    </citation>
    <scope>NUCLEOTIDE SEQUENCE [LARGE SCALE GENOMIC DNA]</scope>
    <source>
        <strain evidence="10 11">DSM 13116</strain>
    </source>
</reference>
<evidence type="ECO:0000256" key="7">
    <source>
        <dbReference type="RuleBase" id="RU000320"/>
    </source>
</evidence>
<keyword evidence="3 7" id="KW-0812">Transmembrane</keyword>
<evidence type="ECO:0000256" key="6">
    <source>
        <dbReference type="ARBA" id="ARBA00023136"/>
    </source>
</evidence>
<dbReference type="GO" id="GO:0016829">
    <property type="term" value="F:lyase activity"/>
    <property type="evidence" value="ECO:0007669"/>
    <property type="project" value="UniProtKB-KW"/>
</dbReference>
<proteinExistence type="predicted"/>
<gene>
    <name evidence="10" type="ORF">SAMN04488503_0935</name>
</gene>
<feature type="transmembrane region" description="Helical" evidence="8">
    <location>
        <begin position="258"/>
        <end position="281"/>
    </location>
</feature>
<feature type="domain" description="NADH:quinone oxidoreductase/Mrp antiporter transmembrane" evidence="9">
    <location>
        <begin position="803"/>
        <end position="1100"/>
    </location>
</feature>
<evidence type="ECO:0000256" key="3">
    <source>
        <dbReference type="ARBA" id="ARBA00022692"/>
    </source>
</evidence>
<dbReference type="PANTHER" id="PTHR42682">
    <property type="entry name" value="HYDROGENASE-4 COMPONENT F"/>
    <property type="match status" value="1"/>
</dbReference>
<dbReference type="PANTHER" id="PTHR42682:SF4">
    <property type="entry name" value="NADH-UBIQUINONE_PLASTOQUINONE"/>
    <property type="match status" value="1"/>
</dbReference>
<protein>
    <submittedName>
        <fullName evidence="10">Formate hydrogenlyase subunit 3/Multisubunit Na+/H+ antiporter, MnhD subunit</fullName>
    </submittedName>
</protein>
<feature type="transmembrane region" description="Helical" evidence="8">
    <location>
        <begin position="990"/>
        <end position="1009"/>
    </location>
</feature>
<evidence type="ECO:0000259" key="9">
    <source>
        <dbReference type="Pfam" id="PF00361"/>
    </source>
</evidence>
<keyword evidence="4 8" id="KW-1133">Transmembrane helix</keyword>
<feature type="transmembrane region" description="Helical" evidence="8">
    <location>
        <begin position="727"/>
        <end position="749"/>
    </location>
</feature>
<feature type="transmembrane region" description="Helical" evidence="8">
    <location>
        <begin position="453"/>
        <end position="475"/>
    </location>
</feature>
<feature type="transmembrane region" description="Helical" evidence="8">
    <location>
        <begin position="836"/>
        <end position="857"/>
    </location>
</feature>
<dbReference type="OrthoDB" id="9805769at2"/>
<feature type="transmembrane region" description="Helical" evidence="8">
    <location>
        <begin position="1088"/>
        <end position="1105"/>
    </location>
</feature>
<keyword evidence="2" id="KW-1003">Cell membrane</keyword>
<evidence type="ECO:0000256" key="1">
    <source>
        <dbReference type="ARBA" id="ARBA00004651"/>
    </source>
</evidence>
<evidence type="ECO:0000313" key="10">
    <source>
        <dbReference type="EMBL" id="SNR69827.1"/>
    </source>
</evidence>
<dbReference type="GO" id="GO:0016491">
    <property type="term" value="F:oxidoreductase activity"/>
    <property type="evidence" value="ECO:0007669"/>
    <property type="project" value="UniProtKB-KW"/>
</dbReference>